<evidence type="ECO:0000256" key="2">
    <source>
        <dbReference type="ARBA" id="ARBA00022729"/>
    </source>
</evidence>
<sequence length="261" mass="26804">MGYREGKHTMALAVAMAFSMILSGCAAVHTSIAKKDLDVQTKMSDTIFLDPVEPGQKTVYLNVRNTSDKANFDIAGPVARVLEGKGYTITPDPKKAYYWLQVNVLSVDKASPTAAQAALGAGYGGAFGAAGSAAAGAAIGAATGAAIDGWGAAGIGGLAGVAAFGLVDTVASAAVKDVTYMAVTDVEIAERAEAGVIVRQDSRQDAKQGIGGSRSQTSTKVSNMNKYRTRVVSTANKVNLQYEEAAADLTNGLTRSISGLF</sequence>
<evidence type="ECO:0000256" key="3">
    <source>
        <dbReference type="ARBA" id="ARBA00023136"/>
    </source>
</evidence>
<comment type="subcellular location">
    <subcellularLocation>
        <location evidence="1">Cell outer membrane</location>
        <topology evidence="1">Lipid-anchor</topology>
    </subcellularLocation>
</comment>
<dbReference type="Pfam" id="PF05818">
    <property type="entry name" value="TraT"/>
    <property type="match status" value="1"/>
</dbReference>
<feature type="chain" id="PRO_5019883677" evidence="6">
    <location>
        <begin position="27"/>
        <end position="261"/>
    </location>
</feature>
<dbReference type="RefSeq" id="WP_090828855.1">
    <property type="nucleotide sequence ID" value="NZ_FOBH01000007.1"/>
</dbReference>
<evidence type="ECO:0000256" key="1">
    <source>
        <dbReference type="ARBA" id="ARBA00004459"/>
    </source>
</evidence>
<organism evidence="7 8">
    <name type="scientific">Nitrosovibrio tenuis</name>
    <dbReference type="NCBI Taxonomy" id="1233"/>
    <lineage>
        <taxon>Bacteria</taxon>
        <taxon>Pseudomonadati</taxon>
        <taxon>Pseudomonadota</taxon>
        <taxon>Betaproteobacteria</taxon>
        <taxon>Nitrosomonadales</taxon>
        <taxon>Nitrosomonadaceae</taxon>
        <taxon>Nitrosovibrio</taxon>
    </lineage>
</organism>
<keyword evidence="5" id="KW-0449">Lipoprotein</keyword>
<dbReference type="Proteomes" id="UP000198620">
    <property type="component" value="Unassembled WGS sequence"/>
</dbReference>
<accession>A0A1H7NLI6</accession>
<evidence type="ECO:0000256" key="6">
    <source>
        <dbReference type="PIRNR" id="PIRNR002859"/>
    </source>
</evidence>
<proteinExistence type="predicted"/>
<evidence type="ECO:0000313" key="7">
    <source>
        <dbReference type="EMBL" id="SEL24420.1"/>
    </source>
</evidence>
<dbReference type="PROSITE" id="PS51257">
    <property type="entry name" value="PROKAR_LIPOPROTEIN"/>
    <property type="match status" value="1"/>
</dbReference>
<keyword evidence="8" id="KW-1185">Reference proteome</keyword>
<dbReference type="AlphaFoldDB" id="A0A1H7NLI6"/>
<evidence type="ECO:0000256" key="5">
    <source>
        <dbReference type="ARBA" id="ARBA00023288"/>
    </source>
</evidence>
<keyword evidence="6" id="KW-0998">Cell outer membrane</keyword>
<keyword evidence="4" id="KW-0564">Palmitate</keyword>
<keyword evidence="2 6" id="KW-0732">Signal</keyword>
<dbReference type="InterPro" id="IPR008874">
    <property type="entry name" value="TraT_complement-R"/>
</dbReference>
<evidence type="ECO:0000313" key="8">
    <source>
        <dbReference type="Proteomes" id="UP000198620"/>
    </source>
</evidence>
<evidence type="ECO:0000256" key="4">
    <source>
        <dbReference type="ARBA" id="ARBA00023139"/>
    </source>
</evidence>
<dbReference type="PIRSF" id="PIRSF002859">
    <property type="entry name" value="Lipo_traT"/>
    <property type="match status" value="1"/>
</dbReference>
<dbReference type="OrthoDB" id="9791439at2"/>
<protein>
    <submittedName>
        <fullName evidence="7">TraT complement resistance protein</fullName>
    </submittedName>
</protein>
<feature type="signal peptide" evidence="6">
    <location>
        <begin position="1"/>
        <end position="26"/>
    </location>
</feature>
<dbReference type="EMBL" id="FOBH01000007">
    <property type="protein sequence ID" value="SEL24420.1"/>
    <property type="molecule type" value="Genomic_DNA"/>
</dbReference>
<reference evidence="7 8" key="1">
    <citation type="submission" date="2016-10" db="EMBL/GenBank/DDBJ databases">
        <authorList>
            <person name="de Groot N.N."/>
        </authorList>
    </citation>
    <scope>NUCLEOTIDE SEQUENCE [LARGE SCALE GENOMIC DNA]</scope>
    <source>
        <strain evidence="7 8">Nv1</strain>
    </source>
</reference>
<dbReference type="GO" id="GO:0009279">
    <property type="term" value="C:cell outer membrane"/>
    <property type="evidence" value="ECO:0007669"/>
    <property type="project" value="UniProtKB-SubCell"/>
</dbReference>
<name>A0A1H7NLI6_9PROT</name>
<dbReference type="STRING" id="1233.SAMN05216387_10765"/>
<keyword evidence="3 6" id="KW-0472">Membrane</keyword>
<gene>
    <name evidence="7" type="ORF">SAMN05216387_10765</name>
</gene>